<dbReference type="Pfam" id="PF14594">
    <property type="entry name" value="Sipho_Gp37"/>
    <property type="match status" value="1"/>
</dbReference>
<feature type="domain" description="Gp28/Gp37-like" evidence="1">
    <location>
        <begin position="58"/>
        <end position="509"/>
    </location>
</feature>
<gene>
    <name evidence="2" type="ORF">SAMEA2070301_04510</name>
</gene>
<evidence type="ECO:0000313" key="2">
    <source>
        <dbReference type="EMBL" id="SIB77587.1"/>
    </source>
</evidence>
<name>A0AB38D472_9MYCO</name>
<accession>A0AB38D472</accession>
<dbReference type="InterPro" id="IPR029432">
    <property type="entry name" value="Gp28/Gp37-like_dom"/>
</dbReference>
<protein>
    <submittedName>
        <fullName evidence="2">Bacteriophage protein</fullName>
    </submittedName>
</protein>
<dbReference type="Proteomes" id="UP000185210">
    <property type="component" value="Unassembled WGS sequence"/>
</dbReference>
<evidence type="ECO:0000259" key="1">
    <source>
        <dbReference type="Pfam" id="PF14594"/>
    </source>
</evidence>
<sequence length="571" mass="63164">MSTALAARLAQSRATCTQIRSDRKALQRAQTEVSIYKNDPTGKPGLIFVGRIHIMEPTKYQFPKKGNVSASGYFELRATHYIAKFIASVPNNPNECKNIIIRVDKFGGKWRWTGFMHHWKVETRGGVDYISAFFNDDMQYPQFILAPPNPALPIPVFQFPRDGFIYAPGIWSISTVFLLNLIRNQAPIYHLPDDPWHIEGWTQPLDCRNWQVHIKCKPFITDSSLWNIVAYRMNTLDSVIAAALDDGQLCLDYRRYFTAEGEMGTDMFGQPVANGALVFEVFDRSGFALPGGTFVNGNAAGGLARSVIQWGAGFVEDSFEQVSDDETLYPDEYWQSGFLGNFATAPALAIRDSWWNDLQSVVNHSPATAVSGVVGGDNPTADAIVKLLIEATGNLIGFFFLGGFDSLGDIASDVIMPFLVGTILAWDEWKNTSRATNLGWAHLFEVYNSGAEQNAWSLAAVAAMRGLFKATDAETSHTMVIDESTWVLPGVHAQMKDRVASSAGALQRLGIDMMFVNQIEEQILSGDDSGKSEFLMKCGQNKASLSTGERFSQMLKNALDRIADIGFHLVS</sequence>
<dbReference type="AlphaFoldDB" id="A0AB38D472"/>
<organism evidence="2 3">
    <name type="scientific">Mycobacteroides abscessus subsp. abscessus</name>
    <dbReference type="NCBI Taxonomy" id="1185650"/>
    <lineage>
        <taxon>Bacteria</taxon>
        <taxon>Bacillati</taxon>
        <taxon>Actinomycetota</taxon>
        <taxon>Actinomycetes</taxon>
        <taxon>Mycobacteriales</taxon>
        <taxon>Mycobacteriaceae</taxon>
        <taxon>Mycobacteroides</taxon>
        <taxon>Mycobacteroides abscessus</taxon>
    </lineage>
</organism>
<proteinExistence type="predicted"/>
<dbReference type="RefSeq" id="WP_052536301.1">
    <property type="nucleotide sequence ID" value="NZ_CAACXP010000003.1"/>
</dbReference>
<evidence type="ECO:0000313" key="3">
    <source>
        <dbReference type="Proteomes" id="UP000185210"/>
    </source>
</evidence>
<reference evidence="2 3" key="1">
    <citation type="submission" date="2016-11" db="EMBL/GenBank/DDBJ databases">
        <authorList>
            <consortium name="Pathogen Informatics"/>
        </authorList>
    </citation>
    <scope>NUCLEOTIDE SEQUENCE [LARGE SCALE GENOMIC DNA]</scope>
    <source>
        <strain evidence="2 3">104</strain>
    </source>
</reference>
<comment type="caution">
    <text evidence="2">The sequence shown here is derived from an EMBL/GenBank/DDBJ whole genome shotgun (WGS) entry which is preliminary data.</text>
</comment>
<dbReference type="EMBL" id="FSHM01000008">
    <property type="protein sequence ID" value="SIB77587.1"/>
    <property type="molecule type" value="Genomic_DNA"/>
</dbReference>